<keyword evidence="2" id="KW-0812">Transmembrane</keyword>
<feature type="coiled-coil region" evidence="1">
    <location>
        <begin position="130"/>
        <end position="185"/>
    </location>
</feature>
<evidence type="ECO:0008006" key="5">
    <source>
        <dbReference type="Google" id="ProtNLM"/>
    </source>
</evidence>
<dbReference type="EMBL" id="BMFH01000002">
    <property type="protein sequence ID" value="GGD57277.1"/>
    <property type="molecule type" value="Genomic_DNA"/>
</dbReference>
<keyword evidence="4" id="KW-1185">Reference proteome</keyword>
<sequence>MKKNMKQDLRKLFEAERAKKHSMKEGHEARFEQRLDEAFPQKRRSFYYLFGMAASVVVLLGLGFVFYQQMQTEIPVKTTVVDKQPVSEEPYAISLGDLSPDLKKVETYYVSSINLELSRLDLSEDNKEIVDDFMGRLAELNLEYRDLNRELNEIGPNEQTIEALIRNLQLRLQLLLKLKDKLNHLKSSNNETVTNNTV</sequence>
<keyword evidence="2" id="KW-0472">Membrane</keyword>
<evidence type="ECO:0000313" key="3">
    <source>
        <dbReference type="EMBL" id="GGD57277.1"/>
    </source>
</evidence>
<gene>
    <name evidence="3" type="ORF">GCM10011361_24790</name>
</gene>
<keyword evidence="2" id="KW-1133">Transmembrane helix</keyword>
<organism evidence="3 4">
    <name type="scientific">Muriicola marianensis</name>
    <dbReference type="NCBI Taxonomy" id="1324801"/>
    <lineage>
        <taxon>Bacteria</taxon>
        <taxon>Pseudomonadati</taxon>
        <taxon>Bacteroidota</taxon>
        <taxon>Flavobacteriia</taxon>
        <taxon>Flavobacteriales</taxon>
        <taxon>Flavobacteriaceae</taxon>
        <taxon>Muriicola</taxon>
    </lineage>
</organism>
<evidence type="ECO:0000256" key="2">
    <source>
        <dbReference type="SAM" id="Phobius"/>
    </source>
</evidence>
<protein>
    <recommendedName>
        <fullName evidence="5">Anti-sigma factor</fullName>
    </recommendedName>
</protein>
<evidence type="ECO:0000256" key="1">
    <source>
        <dbReference type="SAM" id="Coils"/>
    </source>
</evidence>
<dbReference type="Proteomes" id="UP000625780">
    <property type="component" value="Unassembled WGS sequence"/>
</dbReference>
<feature type="transmembrane region" description="Helical" evidence="2">
    <location>
        <begin position="46"/>
        <end position="67"/>
    </location>
</feature>
<evidence type="ECO:0000313" key="4">
    <source>
        <dbReference type="Proteomes" id="UP000625780"/>
    </source>
</evidence>
<reference evidence="4" key="1">
    <citation type="journal article" date="2019" name="Int. J. Syst. Evol. Microbiol.">
        <title>The Global Catalogue of Microorganisms (GCM) 10K type strain sequencing project: providing services to taxonomists for standard genome sequencing and annotation.</title>
        <authorList>
            <consortium name="The Broad Institute Genomics Platform"/>
            <consortium name="The Broad Institute Genome Sequencing Center for Infectious Disease"/>
            <person name="Wu L."/>
            <person name="Ma J."/>
        </authorList>
    </citation>
    <scope>NUCLEOTIDE SEQUENCE [LARGE SCALE GENOMIC DNA]</scope>
    <source>
        <strain evidence="4">CGMCC 1.12606</strain>
    </source>
</reference>
<comment type="caution">
    <text evidence="3">The sequence shown here is derived from an EMBL/GenBank/DDBJ whole genome shotgun (WGS) entry which is preliminary data.</text>
</comment>
<accession>A0ABQ1R7B5</accession>
<proteinExistence type="predicted"/>
<name>A0ABQ1R7B5_9FLAO</name>
<keyword evidence="1" id="KW-0175">Coiled coil</keyword>